<dbReference type="PANTHER" id="PTHR48261">
    <property type="entry name" value="ACETYLGLUCOSAMINYLTRANSFERASE"/>
    <property type="match status" value="1"/>
</dbReference>
<evidence type="ECO:0000256" key="12">
    <source>
        <dbReference type="ARBA" id="ARBA00022968"/>
    </source>
</evidence>
<keyword evidence="8" id="KW-0808">Transferase</keyword>
<comment type="cofactor">
    <cofactor evidence="1">
        <name>Mn(2+)</name>
        <dbReference type="ChEBI" id="CHEBI:29035"/>
    </cofactor>
</comment>
<dbReference type="Gene3D" id="3.90.550.10">
    <property type="entry name" value="Spore Coat Polysaccharide Biosynthesis Protein SpsA, Chain A"/>
    <property type="match status" value="1"/>
</dbReference>
<evidence type="ECO:0000256" key="9">
    <source>
        <dbReference type="ARBA" id="ARBA00022692"/>
    </source>
</evidence>
<evidence type="ECO:0000256" key="17">
    <source>
        <dbReference type="ARBA" id="ARBA00023180"/>
    </source>
</evidence>
<keyword evidence="16" id="KW-1015">Disulfide bond</keyword>
<gene>
    <name evidence="23" type="ORF">ABEB36_005779</name>
</gene>
<name>A0ABD1EZE2_HYPHA</name>
<evidence type="ECO:0000256" key="7">
    <source>
        <dbReference type="ARBA" id="ARBA00022676"/>
    </source>
</evidence>
<evidence type="ECO:0000256" key="1">
    <source>
        <dbReference type="ARBA" id="ARBA00001936"/>
    </source>
</evidence>
<keyword evidence="17" id="KW-0325">Glycoprotein</keyword>
<dbReference type="Pfam" id="PF03016">
    <property type="entry name" value="Exostosin_GT47"/>
    <property type="match status" value="1"/>
</dbReference>
<dbReference type="AlphaFoldDB" id="A0ABD1EZE2"/>
<dbReference type="Pfam" id="PF09258">
    <property type="entry name" value="Glyco_transf_64"/>
    <property type="match status" value="1"/>
</dbReference>
<accession>A0ABD1EZE2</accession>
<keyword evidence="24" id="KW-1185">Reference proteome</keyword>
<evidence type="ECO:0000256" key="5">
    <source>
        <dbReference type="ARBA" id="ARBA00010271"/>
    </source>
</evidence>
<dbReference type="FunFam" id="3.90.550.10:FF:000035">
    <property type="entry name" value="Putative Exostosin-2"/>
    <property type="match status" value="1"/>
</dbReference>
<dbReference type="SUPFAM" id="SSF53448">
    <property type="entry name" value="Nucleotide-diphospho-sugar transferases"/>
    <property type="match status" value="1"/>
</dbReference>
<keyword evidence="18" id="KW-0464">Manganese</keyword>
<feature type="domain" description="Exostosin GT47" evidence="21">
    <location>
        <begin position="112"/>
        <end position="380"/>
    </location>
</feature>
<evidence type="ECO:0000256" key="14">
    <source>
        <dbReference type="ARBA" id="ARBA00023034"/>
    </source>
</evidence>
<evidence type="ECO:0000256" key="10">
    <source>
        <dbReference type="ARBA" id="ARBA00022723"/>
    </source>
</evidence>
<dbReference type="GO" id="GO:0050508">
    <property type="term" value="F:glucuronosyl-N-acetylglucosaminyl-proteoglycan 4-alpha-N-acetylglucosaminyltransferase activity"/>
    <property type="evidence" value="ECO:0007669"/>
    <property type="project" value="UniProtKB-EC"/>
</dbReference>
<dbReference type="PANTHER" id="PTHR48261:SF5">
    <property type="entry name" value="EXOSTOSIN GLYCOSYLTRANSFERASE 2"/>
    <property type="match status" value="1"/>
</dbReference>
<keyword evidence="9 20" id="KW-0812">Transmembrane</keyword>
<keyword evidence="13 20" id="KW-1133">Transmembrane helix</keyword>
<evidence type="ECO:0000313" key="24">
    <source>
        <dbReference type="Proteomes" id="UP001566132"/>
    </source>
</evidence>
<dbReference type="EC" id="2.4.1.224" evidence="6"/>
<evidence type="ECO:0000256" key="8">
    <source>
        <dbReference type="ARBA" id="ARBA00022679"/>
    </source>
</evidence>
<dbReference type="GO" id="GO:0015020">
    <property type="term" value="F:glucuronosyltransferase activity"/>
    <property type="evidence" value="ECO:0007669"/>
    <property type="project" value="UniProtKB-ARBA"/>
</dbReference>
<dbReference type="GO" id="GO:0046872">
    <property type="term" value="F:metal ion binding"/>
    <property type="evidence" value="ECO:0007669"/>
    <property type="project" value="UniProtKB-KW"/>
</dbReference>
<dbReference type="InterPro" id="IPR015338">
    <property type="entry name" value="GT64_dom"/>
</dbReference>
<evidence type="ECO:0000256" key="16">
    <source>
        <dbReference type="ARBA" id="ARBA00023157"/>
    </source>
</evidence>
<dbReference type="GO" id="GO:0005789">
    <property type="term" value="C:endoplasmic reticulum membrane"/>
    <property type="evidence" value="ECO:0007669"/>
    <property type="project" value="UniProtKB-SubCell"/>
</dbReference>
<evidence type="ECO:0000256" key="11">
    <source>
        <dbReference type="ARBA" id="ARBA00022824"/>
    </source>
</evidence>
<evidence type="ECO:0000256" key="3">
    <source>
        <dbReference type="ARBA" id="ARBA00004648"/>
    </source>
</evidence>
<evidence type="ECO:0000256" key="13">
    <source>
        <dbReference type="ARBA" id="ARBA00022989"/>
    </source>
</evidence>
<keyword evidence="10" id="KW-0479">Metal-binding</keyword>
<keyword evidence="14" id="KW-0333">Golgi apparatus</keyword>
<dbReference type="InterPro" id="IPR004263">
    <property type="entry name" value="Exostosin"/>
</dbReference>
<evidence type="ECO:0000256" key="6">
    <source>
        <dbReference type="ARBA" id="ARBA00012194"/>
    </source>
</evidence>
<evidence type="ECO:0000256" key="19">
    <source>
        <dbReference type="ARBA" id="ARBA00069568"/>
    </source>
</evidence>
<evidence type="ECO:0000256" key="15">
    <source>
        <dbReference type="ARBA" id="ARBA00023136"/>
    </source>
</evidence>
<comment type="similarity">
    <text evidence="5">Belongs to the glycosyltransferase 47 family.</text>
</comment>
<keyword evidence="7" id="KW-0328">Glycosyltransferase</keyword>
<reference evidence="23 24" key="1">
    <citation type="submission" date="2024-05" db="EMBL/GenBank/DDBJ databases">
        <title>Genetic variation in Jamaican populations of the coffee berry borer (Hypothenemus hampei).</title>
        <authorList>
            <person name="Errbii M."/>
            <person name="Myrie A."/>
        </authorList>
    </citation>
    <scope>NUCLEOTIDE SEQUENCE [LARGE SCALE GENOMIC DNA]</scope>
    <source>
        <strain evidence="23">JA-Hopewell-2020-01-JO</strain>
        <tissue evidence="23">Whole body</tissue>
    </source>
</reference>
<feature type="domain" description="Glycosyl transferase 64" evidence="22">
    <location>
        <begin position="455"/>
        <end position="700"/>
    </location>
</feature>
<feature type="transmembrane region" description="Helical" evidence="20">
    <location>
        <begin position="37"/>
        <end position="55"/>
    </location>
</feature>
<dbReference type="GO" id="GO:0000139">
    <property type="term" value="C:Golgi membrane"/>
    <property type="evidence" value="ECO:0007669"/>
    <property type="project" value="UniProtKB-SubCell"/>
</dbReference>
<sequence length="717" mass="83023">MLSSLKKKMTIRSRDRILGGFTALNSSTISQKRYKHFFLGVLITSAIIVFSLPFINFSSNETKTFHKIDLNLIANLPKVKLKANNEETSPTDTKCTHWDCFNIYRCGHTGHERIAVYVYPLARYVDENGASATPQVSKEYYDLINAIVNSKYYTANPEEACLFIPFIDTLNEDQLNVNLTWRALNQLPMWSNGENHLIFNMISGKSPILSTQLGKALVAGADFDTYTIRKKYDISIPVFSPVAKFAYINNTSHFRNIKVVSSQINIDLYFMDELRNLNKKFNDQILLLDQCNEKGYQKRCEVNTENQFRYPQILKKSTFCLVFRGQRMGQFVLLEAMASNCLPVIIMDGHVMPFEDIIDWKRIAIFIMESHLHTLMDVVNGISENKIEEMKKCLLAIYDRYFSSIEKIALNSLEIIQDRVFPHLARSYDELNMLPSEINYNPLHFPTTAPRSLGFTALILTYDRIQSLFTLIQRLSKVPSLMKIVVVWNNQKKDPPPMSQFPKIQKSINVIKTKANKLSNRFYPYKEIETEAVLHIDDDIVMLTSDEVEFAYEVWREFPDRIVGFPSRTHLWDNVTNSWKYESEWLNEISMVLTGAAFLHKYWSYLYTYSLPSNVKNWVDDNMNCEDIAMNFLVANMTNKPPIKVTPRKKFKCPECINNEMLSADIGHMVARSQCVDRFAKIFGRMPLKSVEFRADPVLFKDAFPEKLKRFNDIGSL</sequence>
<evidence type="ECO:0000259" key="21">
    <source>
        <dbReference type="Pfam" id="PF03016"/>
    </source>
</evidence>
<keyword evidence="12" id="KW-0735">Signal-anchor</keyword>
<evidence type="ECO:0000256" key="18">
    <source>
        <dbReference type="ARBA" id="ARBA00023211"/>
    </source>
</evidence>
<keyword evidence="15 20" id="KW-0472">Membrane</keyword>
<organism evidence="23 24">
    <name type="scientific">Hypothenemus hampei</name>
    <name type="common">Coffee berry borer</name>
    <dbReference type="NCBI Taxonomy" id="57062"/>
    <lineage>
        <taxon>Eukaryota</taxon>
        <taxon>Metazoa</taxon>
        <taxon>Ecdysozoa</taxon>
        <taxon>Arthropoda</taxon>
        <taxon>Hexapoda</taxon>
        <taxon>Insecta</taxon>
        <taxon>Pterygota</taxon>
        <taxon>Neoptera</taxon>
        <taxon>Endopterygota</taxon>
        <taxon>Coleoptera</taxon>
        <taxon>Polyphaga</taxon>
        <taxon>Cucujiformia</taxon>
        <taxon>Curculionidae</taxon>
        <taxon>Scolytinae</taxon>
        <taxon>Hypothenemus</taxon>
    </lineage>
</organism>
<comment type="caution">
    <text evidence="23">The sequence shown here is derived from an EMBL/GenBank/DDBJ whole genome shotgun (WGS) entry which is preliminary data.</text>
</comment>
<dbReference type="EMBL" id="JBDJPC010000004">
    <property type="protein sequence ID" value="KAL1506409.1"/>
    <property type="molecule type" value="Genomic_DNA"/>
</dbReference>
<proteinExistence type="inferred from homology"/>
<protein>
    <recommendedName>
        <fullName evidence="19">Exostosin-2</fullName>
        <ecNumber evidence="6">2.4.1.224</ecNumber>
    </recommendedName>
</protein>
<comment type="subcellular location">
    <subcellularLocation>
        <location evidence="3">Endoplasmic reticulum membrane</location>
        <topology evidence="3">Single-pass type II membrane protein</topology>
    </subcellularLocation>
    <subcellularLocation>
        <location evidence="2">Golgi apparatus membrane</location>
        <topology evidence="2">Single-pass type II membrane protein</topology>
    </subcellularLocation>
</comment>
<dbReference type="InterPro" id="IPR040911">
    <property type="entry name" value="Exostosin_GT47"/>
</dbReference>
<dbReference type="GO" id="GO:0015012">
    <property type="term" value="P:heparan sulfate proteoglycan biosynthetic process"/>
    <property type="evidence" value="ECO:0007669"/>
    <property type="project" value="UniProtKB-ARBA"/>
</dbReference>
<evidence type="ECO:0000256" key="2">
    <source>
        <dbReference type="ARBA" id="ARBA00004323"/>
    </source>
</evidence>
<dbReference type="Proteomes" id="UP001566132">
    <property type="component" value="Unassembled WGS sequence"/>
</dbReference>
<evidence type="ECO:0000256" key="20">
    <source>
        <dbReference type="SAM" id="Phobius"/>
    </source>
</evidence>
<evidence type="ECO:0000259" key="22">
    <source>
        <dbReference type="Pfam" id="PF09258"/>
    </source>
</evidence>
<keyword evidence="11" id="KW-0256">Endoplasmic reticulum</keyword>
<comment type="pathway">
    <text evidence="4">Protein modification; protein glycosylation.</text>
</comment>
<dbReference type="InterPro" id="IPR029044">
    <property type="entry name" value="Nucleotide-diphossugar_trans"/>
</dbReference>
<evidence type="ECO:0000256" key="4">
    <source>
        <dbReference type="ARBA" id="ARBA00004922"/>
    </source>
</evidence>
<evidence type="ECO:0000313" key="23">
    <source>
        <dbReference type="EMBL" id="KAL1506409.1"/>
    </source>
</evidence>